<sequence>MKLLSWRIWAGLAVVGLLALGLYQLRSQAETIGTLRADKATQRQAIEQLGHALTAQAEHHARQLAARDAALAAERSHAAEARQRADSLAAEIQNARDSHADFDACMGLQLPAGVAERLRQ</sequence>
<evidence type="ECO:0000313" key="2">
    <source>
        <dbReference type="EMBL" id="QTP60916.1"/>
    </source>
</evidence>
<keyword evidence="3" id="KW-1185">Reference proteome</keyword>
<dbReference type="InterPro" id="IPR022538">
    <property type="entry name" value="DUF2570"/>
</dbReference>
<organism evidence="2 3">
    <name type="scientific">Halomonas sulfidivorans</name>
    <dbReference type="NCBI Taxonomy" id="2733488"/>
    <lineage>
        <taxon>Bacteria</taxon>
        <taxon>Pseudomonadati</taxon>
        <taxon>Pseudomonadota</taxon>
        <taxon>Gammaproteobacteria</taxon>
        <taxon>Oceanospirillales</taxon>
        <taxon>Halomonadaceae</taxon>
        <taxon>Halomonas</taxon>
    </lineage>
</organism>
<gene>
    <name evidence="2" type="ORF">HNO53_20685</name>
</gene>
<evidence type="ECO:0000256" key="1">
    <source>
        <dbReference type="SAM" id="Coils"/>
    </source>
</evidence>
<evidence type="ECO:0000313" key="3">
    <source>
        <dbReference type="Proteomes" id="UP000671845"/>
    </source>
</evidence>
<keyword evidence="1" id="KW-0175">Coiled coil</keyword>
<feature type="coiled-coil region" evidence="1">
    <location>
        <begin position="71"/>
        <end position="98"/>
    </location>
</feature>
<protein>
    <submittedName>
        <fullName evidence="2">DUF2570 family protein</fullName>
    </submittedName>
</protein>
<accession>A0ABX7WLV6</accession>
<dbReference type="EMBL" id="CP053383">
    <property type="protein sequence ID" value="QTP60916.1"/>
    <property type="molecule type" value="Genomic_DNA"/>
</dbReference>
<reference evidence="2 3" key="1">
    <citation type="journal article" date="2021" name="Front. Microbiol.">
        <title>Aerobic Denitrification and Heterotrophic Sulfur Oxidation in the Genus Halomonas Revealed by Six Novel Species Characterizations and Genome-Based Analysis.</title>
        <authorList>
            <person name="Wang L."/>
            <person name="Shao Z."/>
        </authorList>
    </citation>
    <scope>NUCLEOTIDE SEQUENCE [LARGE SCALE GENOMIC DNA]</scope>
    <source>
        <strain evidence="2 3">MCCC 1A13718</strain>
    </source>
</reference>
<dbReference type="RefSeq" id="WP_209474842.1">
    <property type="nucleotide sequence ID" value="NZ_CP053383.1"/>
</dbReference>
<dbReference type="Proteomes" id="UP000671845">
    <property type="component" value="Chromosome"/>
</dbReference>
<name>A0ABX7WLV6_9GAMM</name>
<proteinExistence type="predicted"/>
<dbReference type="Pfam" id="PF10828">
    <property type="entry name" value="DUF2570"/>
    <property type="match status" value="1"/>
</dbReference>